<name>A0A6J4JIG2_9PSEU</name>
<dbReference type="AlphaFoldDB" id="A0A6J4JIG2"/>
<feature type="region of interest" description="Disordered" evidence="1">
    <location>
        <begin position="21"/>
        <end position="90"/>
    </location>
</feature>
<dbReference type="EMBL" id="CADCTH010000437">
    <property type="protein sequence ID" value="CAA9278235.1"/>
    <property type="molecule type" value="Genomic_DNA"/>
</dbReference>
<protein>
    <submittedName>
        <fullName evidence="2">Uncharacterized protein</fullName>
    </submittedName>
</protein>
<feature type="non-terminal residue" evidence="2">
    <location>
        <position position="1"/>
    </location>
</feature>
<evidence type="ECO:0000313" key="2">
    <source>
        <dbReference type="EMBL" id="CAA9278235.1"/>
    </source>
</evidence>
<proteinExistence type="predicted"/>
<accession>A0A6J4JIG2</accession>
<feature type="compositionally biased region" description="Low complexity" evidence="1">
    <location>
        <begin position="59"/>
        <end position="71"/>
    </location>
</feature>
<gene>
    <name evidence="2" type="ORF">AVDCRST_MAG54-3397</name>
</gene>
<feature type="non-terminal residue" evidence="2">
    <location>
        <position position="90"/>
    </location>
</feature>
<organism evidence="2">
    <name type="scientific">uncultured Actinomycetospora sp</name>
    <dbReference type="NCBI Taxonomy" id="1135996"/>
    <lineage>
        <taxon>Bacteria</taxon>
        <taxon>Bacillati</taxon>
        <taxon>Actinomycetota</taxon>
        <taxon>Actinomycetes</taxon>
        <taxon>Pseudonocardiales</taxon>
        <taxon>Pseudonocardiaceae</taxon>
        <taxon>Actinomycetospora</taxon>
        <taxon>environmental samples</taxon>
    </lineage>
</organism>
<reference evidence="2" key="1">
    <citation type="submission" date="2020-02" db="EMBL/GenBank/DDBJ databases">
        <authorList>
            <person name="Meier V. D."/>
        </authorList>
    </citation>
    <scope>NUCLEOTIDE SEQUENCE</scope>
    <source>
        <strain evidence="2">AVDCRST_MAG54</strain>
    </source>
</reference>
<evidence type="ECO:0000256" key="1">
    <source>
        <dbReference type="SAM" id="MobiDB-lite"/>
    </source>
</evidence>
<sequence>CSGVWTPSSCGTSPPRRVCPVPWPPAWWPTSSRTTARRPPRSTCAAGTGSCRPATVATPRSGPRSRTSSRTARSRRVRSRSGACGAWSTD</sequence>